<reference evidence="3" key="1">
    <citation type="submission" date="2014-09" db="EMBL/GenBank/DDBJ databases">
        <authorList>
            <person name="Gomez-Valero L."/>
        </authorList>
    </citation>
    <scope>NUCLEOTIDE SEQUENCE [LARGE SCALE GENOMIC DNA]</scope>
    <source>
        <strain evidence="3">ATCC700992</strain>
        <plasmid evidence="3">LLAP10_pA</plasmid>
    </source>
</reference>
<keyword evidence="1" id="KW-0812">Transmembrane</keyword>
<proteinExistence type="predicted"/>
<name>A0A098GB36_9GAMM</name>
<dbReference type="AlphaFoldDB" id="A0A098GB36"/>
<sequence length="87" mass="10085">MNRERLIRNTQVALYAKVILLFIFSIALSFASEHPVSKVVIPNTIPEIFQEIDEYSAALDKMLEMKQLSKVHYHVFAIFELVNAYLN</sequence>
<keyword evidence="3" id="KW-1185">Reference proteome</keyword>
<evidence type="ECO:0000313" key="3">
    <source>
        <dbReference type="Proteomes" id="UP000032430"/>
    </source>
</evidence>
<keyword evidence="2" id="KW-0614">Plasmid</keyword>
<evidence type="ECO:0000256" key="1">
    <source>
        <dbReference type="SAM" id="Phobius"/>
    </source>
</evidence>
<protein>
    <submittedName>
        <fullName evidence="2">Uncharacterized protein</fullName>
    </submittedName>
</protein>
<gene>
    <name evidence="2" type="ORF">LFA_pA0089</name>
</gene>
<dbReference type="HOGENOM" id="CLU_2479516_0_0_6"/>
<dbReference type="KEGG" id="lfa:LFA_pA0089"/>
<evidence type="ECO:0000313" key="2">
    <source>
        <dbReference type="EMBL" id="CEG59195.1"/>
    </source>
</evidence>
<feature type="transmembrane region" description="Helical" evidence="1">
    <location>
        <begin position="12"/>
        <end position="31"/>
    </location>
</feature>
<dbReference type="RefSeq" id="WP_231865956.1">
    <property type="nucleotide sequence ID" value="NZ_LN614828.1"/>
</dbReference>
<dbReference type="EMBL" id="LN614828">
    <property type="protein sequence ID" value="CEG59195.1"/>
    <property type="molecule type" value="Genomic_DNA"/>
</dbReference>
<geneLocation type="plasmid" evidence="3">
    <name>LLAP10_pA</name>
</geneLocation>
<organism evidence="2 3">
    <name type="scientific">Legionella fallonii LLAP-10</name>
    <dbReference type="NCBI Taxonomy" id="1212491"/>
    <lineage>
        <taxon>Bacteria</taxon>
        <taxon>Pseudomonadati</taxon>
        <taxon>Pseudomonadota</taxon>
        <taxon>Gammaproteobacteria</taxon>
        <taxon>Legionellales</taxon>
        <taxon>Legionellaceae</taxon>
        <taxon>Legionella</taxon>
    </lineage>
</organism>
<keyword evidence="1" id="KW-1133">Transmembrane helix</keyword>
<dbReference type="Proteomes" id="UP000032430">
    <property type="component" value="Plasmid II"/>
</dbReference>
<keyword evidence="1" id="KW-0472">Membrane</keyword>
<accession>A0A098GB36</accession>